<protein>
    <recommendedName>
        <fullName evidence="1">DM13 domain-containing protein</fullName>
    </recommendedName>
</protein>
<organism evidence="2">
    <name type="scientific">Timema cristinae</name>
    <name type="common">Walking stick</name>
    <dbReference type="NCBI Taxonomy" id="61476"/>
    <lineage>
        <taxon>Eukaryota</taxon>
        <taxon>Metazoa</taxon>
        <taxon>Ecdysozoa</taxon>
        <taxon>Arthropoda</taxon>
        <taxon>Hexapoda</taxon>
        <taxon>Insecta</taxon>
        <taxon>Pterygota</taxon>
        <taxon>Neoptera</taxon>
        <taxon>Polyneoptera</taxon>
        <taxon>Phasmatodea</taxon>
        <taxon>Timematodea</taxon>
        <taxon>Timematoidea</taxon>
        <taxon>Timematidae</taxon>
        <taxon>Timema</taxon>
    </lineage>
</organism>
<name>A0A7R9CF75_TIMCR</name>
<sequence length="222" mass="25407">MTPLPVTELQRTRTGMRDPPVLSAFKNKDVILRLPLGTKIRDIRWLSVWCRRFTVSNVPYTLWTNTVPTSKPTKRYPGTTTKRHSARISVRGIFHSQEQKSLILVWVRAVVPRARIQIPEISNPDLVPTPEYKYSFTPELNKRDFLVHFTLVQSECRVALLTHWISLFPLASLGVQVPASLAGFYCEQISIPTRTTTEKNTIVGILIELNLLERVVCFVVQL</sequence>
<gene>
    <name evidence="2" type="ORF">TCEB3V08_LOCUS1906</name>
</gene>
<dbReference type="EMBL" id="OC316840">
    <property type="protein sequence ID" value="CAD7393954.1"/>
    <property type="molecule type" value="Genomic_DNA"/>
</dbReference>
<reference evidence="2" key="1">
    <citation type="submission" date="2020-11" db="EMBL/GenBank/DDBJ databases">
        <authorList>
            <person name="Tran Van P."/>
        </authorList>
    </citation>
    <scope>NUCLEOTIDE SEQUENCE</scope>
</reference>
<dbReference type="InterPro" id="IPR019545">
    <property type="entry name" value="DM13_domain"/>
</dbReference>
<evidence type="ECO:0000313" key="2">
    <source>
        <dbReference type="EMBL" id="CAD7393954.1"/>
    </source>
</evidence>
<dbReference type="PROSITE" id="PS51549">
    <property type="entry name" value="DM13"/>
    <property type="match status" value="1"/>
</dbReference>
<accession>A0A7R9CF75</accession>
<dbReference type="AlphaFoldDB" id="A0A7R9CF75"/>
<proteinExistence type="predicted"/>
<feature type="domain" description="DM13" evidence="1">
    <location>
        <begin position="1"/>
        <end position="63"/>
    </location>
</feature>
<dbReference type="Pfam" id="PF10517">
    <property type="entry name" value="DM13"/>
    <property type="match status" value="1"/>
</dbReference>
<evidence type="ECO:0000259" key="1">
    <source>
        <dbReference type="PROSITE" id="PS51549"/>
    </source>
</evidence>